<protein>
    <submittedName>
        <fullName evidence="4">Uncharacterized protein</fullName>
    </submittedName>
</protein>
<dbReference type="AlphaFoldDB" id="A0AA85IX92"/>
<reference evidence="3" key="1">
    <citation type="submission" date="2022-06" db="EMBL/GenBank/DDBJ databases">
        <authorList>
            <person name="Berger JAMES D."/>
            <person name="Berger JAMES D."/>
        </authorList>
    </citation>
    <scope>NUCLEOTIDE SEQUENCE [LARGE SCALE GENOMIC DNA]</scope>
</reference>
<dbReference type="Proteomes" id="UP000050795">
    <property type="component" value="Unassembled WGS sequence"/>
</dbReference>
<reference evidence="4" key="2">
    <citation type="submission" date="2023-11" db="UniProtKB">
        <authorList>
            <consortium name="WormBaseParasite"/>
        </authorList>
    </citation>
    <scope>IDENTIFICATION</scope>
</reference>
<keyword evidence="3" id="KW-1185">Reference proteome</keyword>
<evidence type="ECO:0000256" key="1">
    <source>
        <dbReference type="SAM" id="MobiDB-lite"/>
    </source>
</evidence>
<name>A0AA85IX92_TRIRE</name>
<dbReference type="WBParaSite" id="TREG1_111580.1">
    <property type="protein sequence ID" value="TREG1_111580.1"/>
    <property type="gene ID" value="TREG1_111580"/>
</dbReference>
<accession>A0AA85IX92</accession>
<feature type="chain" id="PRO_5041702764" evidence="2">
    <location>
        <begin position="24"/>
        <end position="86"/>
    </location>
</feature>
<feature type="region of interest" description="Disordered" evidence="1">
    <location>
        <begin position="26"/>
        <end position="50"/>
    </location>
</feature>
<proteinExistence type="predicted"/>
<evidence type="ECO:0000313" key="3">
    <source>
        <dbReference type="Proteomes" id="UP000050795"/>
    </source>
</evidence>
<organism evidence="3 4">
    <name type="scientific">Trichobilharzia regenti</name>
    <name type="common">Nasal bird schistosome</name>
    <dbReference type="NCBI Taxonomy" id="157069"/>
    <lineage>
        <taxon>Eukaryota</taxon>
        <taxon>Metazoa</taxon>
        <taxon>Spiralia</taxon>
        <taxon>Lophotrochozoa</taxon>
        <taxon>Platyhelminthes</taxon>
        <taxon>Trematoda</taxon>
        <taxon>Digenea</taxon>
        <taxon>Strigeidida</taxon>
        <taxon>Schistosomatoidea</taxon>
        <taxon>Schistosomatidae</taxon>
        <taxon>Trichobilharzia</taxon>
    </lineage>
</organism>
<keyword evidence="2" id="KW-0732">Signal</keyword>
<evidence type="ECO:0000256" key="2">
    <source>
        <dbReference type="SAM" id="SignalP"/>
    </source>
</evidence>
<sequence length="86" mass="9719">MKTNSMLLIVCISLFALLKEIRAGGGTGGTEPVDPLGQGNDDYFDNSYESSPQRDAVMRRRIYVLIERMLKLLCYMSNLLNFVQNI</sequence>
<feature type="signal peptide" evidence="2">
    <location>
        <begin position="1"/>
        <end position="23"/>
    </location>
</feature>
<evidence type="ECO:0000313" key="4">
    <source>
        <dbReference type="WBParaSite" id="TREG1_111580.1"/>
    </source>
</evidence>